<keyword evidence="8 9" id="KW-0472">Membrane</keyword>
<dbReference type="InterPro" id="IPR001872">
    <property type="entry name" value="Peptidase_A8"/>
</dbReference>
<dbReference type="NCBIfam" id="TIGR00077">
    <property type="entry name" value="lspA"/>
    <property type="match status" value="1"/>
</dbReference>
<evidence type="ECO:0000256" key="5">
    <source>
        <dbReference type="ARBA" id="ARBA00022750"/>
    </source>
</evidence>
<evidence type="ECO:0000313" key="12">
    <source>
        <dbReference type="EMBL" id="EEH15388.1"/>
    </source>
</evidence>
<evidence type="ECO:0000313" key="13">
    <source>
        <dbReference type="Proteomes" id="UP000003678"/>
    </source>
</evidence>
<dbReference type="GO" id="GO:0004190">
    <property type="term" value="F:aspartic-type endopeptidase activity"/>
    <property type="evidence" value="ECO:0007669"/>
    <property type="project" value="UniProtKB-UniRule"/>
</dbReference>
<keyword evidence="2 9" id="KW-1003">Cell membrane</keyword>
<keyword evidence="12" id="KW-0456">Lyase</keyword>
<protein>
    <recommendedName>
        <fullName evidence="9">Lipoprotein signal peptidase</fullName>
        <ecNumber evidence="9">3.4.23.36</ecNumber>
    </recommendedName>
    <alternativeName>
        <fullName evidence="9">Prolipoprotein signal peptidase</fullName>
    </alternativeName>
    <alternativeName>
        <fullName evidence="9">Signal peptidase II</fullName>
        <shortName evidence="9">SPase II</shortName>
    </alternativeName>
</protein>
<dbReference type="PRINTS" id="PR00781">
    <property type="entry name" value="LIPOSIGPTASE"/>
</dbReference>
<evidence type="ECO:0000256" key="3">
    <source>
        <dbReference type="ARBA" id="ARBA00022670"/>
    </source>
</evidence>
<evidence type="ECO:0000256" key="7">
    <source>
        <dbReference type="ARBA" id="ARBA00022989"/>
    </source>
</evidence>
<feature type="active site" evidence="9">
    <location>
        <position position="150"/>
    </location>
</feature>
<evidence type="ECO:0000256" key="2">
    <source>
        <dbReference type="ARBA" id="ARBA00022475"/>
    </source>
</evidence>
<proteinExistence type="inferred from homology"/>
<reference evidence="12 13" key="1">
    <citation type="submission" date="2009-03" db="EMBL/GenBank/DDBJ databases">
        <authorList>
            <person name="Setubal J.C."/>
            <person name="Boyle S."/>
            <person name="Crasta O.R."/>
            <person name="Gillespie J.J."/>
            <person name="Kenyon R.W."/>
            <person name="Lu J."/>
            <person name="Mane S."/>
            <person name="Nagrani S."/>
            <person name="Shallom J.M."/>
            <person name="Shallom S."/>
            <person name="Shukla M."/>
            <person name="Snyder E.E."/>
            <person name="Sobral B.W."/>
            <person name="Wattam A.R."/>
            <person name="Will R."/>
            <person name="Williams K."/>
            <person name="Yoo H."/>
            <person name="Bruce D.H."/>
            <person name="Detter C."/>
            <person name="Munk C."/>
            <person name="Brettin T.S."/>
            <person name="Ficht T."/>
        </authorList>
    </citation>
    <scope>NUCLEOTIDE SEQUENCE [LARGE SCALE GENOMIC DNA]</scope>
    <source>
        <strain evidence="12 13">Cudo</strain>
    </source>
</reference>
<evidence type="ECO:0000256" key="4">
    <source>
        <dbReference type="ARBA" id="ARBA00022692"/>
    </source>
</evidence>
<dbReference type="Proteomes" id="UP000003678">
    <property type="component" value="Unassembled WGS sequence"/>
</dbReference>
<feature type="transmembrane region" description="Helical" evidence="9">
    <location>
        <begin position="79"/>
        <end position="97"/>
    </location>
</feature>
<sequence length="175" mass="19898">MKSAVRHSPSMKGDRMKRHAVWSSLFVVILAVLIDQGIKYLVESRMFYGQQIDLLPFLALFRTHNEGIAFSMLAWLHDGGLIAITLAVIAFVLYLWWTNAPERVFARYGFALVIGGAIGNLIDRVMHGYVVDYVLFHLPTWSFAVFNLADAFITIGAGLIILEEFLGWRRERISH</sequence>
<keyword evidence="7 9" id="KW-1133">Transmembrane helix</keyword>
<dbReference type="HAMAP" id="MF_00161">
    <property type="entry name" value="LspA"/>
    <property type="match status" value="1"/>
</dbReference>
<feature type="transmembrane region" description="Helical" evidence="9">
    <location>
        <begin position="104"/>
        <end position="122"/>
    </location>
</feature>
<evidence type="ECO:0000256" key="9">
    <source>
        <dbReference type="HAMAP-Rule" id="MF_00161"/>
    </source>
</evidence>
<evidence type="ECO:0000256" key="6">
    <source>
        <dbReference type="ARBA" id="ARBA00022801"/>
    </source>
</evidence>
<feature type="transmembrane region" description="Helical" evidence="9">
    <location>
        <begin position="20"/>
        <end position="38"/>
    </location>
</feature>
<accession>C0G3S3</accession>
<keyword evidence="4 9" id="KW-0812">Transmembrane</keyword>
<comment type="caution">
    <text evidence="12">The sequence shown here is derived from an EMBL/GenBank/DDBJ whole genome shotgun (WGS) entry which is preliminary data.</text>
</comment>
<dbReference type="GO" id="GO:0005886">
    <property type="term" value="C:plasma membrane"/>
    <property type="evidence" value="ECO:0007669"/>
    <property type="project" value="UniProtKB-SubCell"/>
</dbReference>
<name>C0G3S3_9HYPH</name>
<comment type="similarity">
    <text evidence="1 9 11">Belongs to the peptidase A8 family.</text>
</comment>
<comment type="function">
    <text evidence="9 10">This protein specifically catalyzes the removal of signal peptides from prolipoproteins.</text>
</comment>
<dbReference type="Pfam" id="PF01252">
    <property type="entry name" value="Peptidase_A8"/>
    <property type="match status" value="1"/>
</dbReference>
<comment type="subcellular location">
    <subcellularLocation>
        <location evidence="9">Cell membrane</location>
        <topology evidence="9">Multi-pass membrane protein</topology>
    </subcellularLocation>
</comment>
<dbReference type="AlphaFoldDB" id="C0G3S3"/>
<comment type="pathway">
    <text evidence="9">Protein modification; lipoprotein biosynthesis (signal peptide cleavage).</text>
</comment>
<dbReference type="EC" id="3.4.23.36" evidence="9"/>
<dbReference type="GO" id="GO:0016829">
    <property type="term" value="F:lyase activity"/>
    <property type="evidence" value="ECO:0007669"/>
    <property type="project" value="UniProtKB-KW"/>
</dbReference>
<evidence type="ECO:0000256" key="10">
    <source>
        <dbReference type="RuleBase" id="RU000594"/>
    </source>
</evidence>
<evidence type="ECO:0000256" key="8">
    <source>
        <dbReference type="ARBA" id="ARBA00023136"/>
    </source>
</evidence>
<dbReference type="PROSITE" id="PS00855">
    <property type="entry name" value="SPASE_II"/>
    <property type="match status" value="1"/>
</dbReference>
<dbReference type="PANTHER" id="PTHR33695:SF1">
    <property type="entry name" value="LIPOPROTEIN SIGNAL PEPTIDASE"/>
    <property type="match status" value="1"/>
</dbReference>
<organism evidence="12 13">
    <name type="scientific">Brucella ceti str. Cudo</name>
    <dbReference type="NCBI Taxonomy" id="595497"/>
    <lineage>
        <taxon>Bacteria</taxon>
        <taxon>Pseudomonadati</taxon>
        <taxon>Pseudomonadota</taxon>
        <taxon>Alphaproteobacteria</taxon>
        <taxon>Hyphomicrobiales</taxon>
        <taxon>Brucellaceae</taxon>
        <taxon>Brucella/Ochrobactrum group</taxon>
        <taxon>Brucella</taxon>
    </lineage>
</organism>
<keyword evidence="5 9" id="KW-0064">Aspartyl protease</keyword>
<evidence type="ECO:0000256" key="1">
    <source>
        <dbReference type="ARBA" id="ARBA00006139"/>
    </source>
</evidence>
<comment type="catalytic activity">
    <reaction evidence="9 10">
        <text>Release of signal peptides from bacterial membrane prolipoproteins. Hydrolyzes -Xaa-Yaa-Zaa-|-(S,diacylglyceryl)Cys-, in which Xaa is hydrophobic (preferably Leu), and Yaa (Ala or Ser) and Zaa (Gly or Ala) have small, neutral side chains.</text>
        <dbReference type="EC" id="3.4.23.36"/>
    </reaction>
</comment>
<feature type="active site" evidence="9">
    <location>
        <position position="132"/>
    </location>
</feature>
<keyword evidence="3 9" id="KW-0645">Protease</keyword>
<dbReference type="GO" id="GO:0006508">
    <property type="term" value="P:proteolysis"/>
    <property type="evidence" value="ECO:0007669"/>
    <property type="project" value="UniProtKB-KW"/>
</dbReference>
<dbReference type="EMBL" id="ACJD01000001">
    <property type="protein sequence ID" value="EEH15388.1"/>
    <property type="molecule type" value="Genomic_DNA"/>
</dbReference>
<feature type="transmembrane region" description="Helical" evidence="9">
    <location>
        <begin position="142"/>
        <end position="162"/>
    </location>
</feature>
<keyword evidence="6 9" id="KW-0378">Hydrolase</keyword>
<dbReference type="UniPathway" id="UPA00665"/>
<dbReference type="PANTHER" id="PTHR33695">
    <property type="entry name" value="LIPOPROTEIN SIGNAL PEPTIDASE"/>
    <property type="match status" value="1"/>
</dbReference>
<evidence type="ECO:0000256" key="11">
    <source>
        <dbReference type="RuleBase" id="RU004181"/>
    </source>
</evidence>
<gene>
    <name evidence="9 12" type="primary">lspA</name>
    <name evidence="12" type="ORF">BCETI_1000322</name>
</gene>